<dbReference type="InterPro" id="IPR050490">
    <property type="entry name" value="Bact_solute-bd_prot1"/>
</dbReference>
<organism evidence="5 6">
    <name type="scientific">Erwinia typographi</name>
    <dbReference type="NCBI Taxonomy" id="371042"/>
    <lineage>
        <taxon>Bacteria</taxon>
        <taxon>Pseudomonadati</taxon>
        <taxon>Pseudomonadota</taxon>
        <taxon>Gammaproteobacteria</taxon>
        <taxon>Enterobacterales</taxon>
        <taxon>Erwiniaceae</taxon>
        <taxon>Erwinia</taxon>
    </lineage>
</organism>
<dbReference type="STRING" id="371042.NG99_12280"/>
<evidence type="ECO:0000313" key="5">
    <source>
        <dbReference type="EMBL" id="KGT92985.1"/>
    </source>
</evidence>
<proteinExistence type="inferred from homology"/>
<keyword evidence="6" id="KW-1185">Reference proteome</keyword>
<accession>A0A0A3Z2B7</accession>
<dbReference type="AlphaFoldDB" id="A0A0A3Z2B7"/>
<keyword evidence="3" id="KW-0813">Transport</keyword>
<dbReference type="Proteomes" id="UP000030351">
    <property type="component" value="Unassembled WGS sequence"/>
</dbReference>
<evidence type="ECO:0000256" key="1">
    <source>
        <dbReference type="ARBA" id="ARBA00004418"/>
    </source>
</evidence>
<dbReference type="eggNOG" id="COG1653">
    <property type="taxonomic scope" value="Bacteria"/>
</dbReference>
<dbReference type="GO" id="GO:0042597">
    <property type="term" value="C:periplasmic space"/>
    <property type="evidence" value="ECO:0007669"/>
    <property type="project" value="UniProtKB-SubCell"/>
</dbReference>
<evidence type="ECO:0008006" key="7">
    <source>
        <dbReference type="Google" id="ProtNLM"/>
    </source>
</evidence>
<gene>
    <name evidence="5" type="ORF">NG99_12280</name>
</gene>
<protein>
    <recommendedName>
        <fullName evidence="7">Sugar ABC transporter substrate-binding protein</fullName>
    </recommendedName>
</protein>
<comment type="similarity">
    <text evidence="2">Belongs to the bacterial solute-binding protein 1 family.</text>
</comment>
<comment type="caution">
    <text evidence="5">The sequence shown here is derived from an EMBL/GenBank/DDBJ whole genome shotgun (WGS) entry which is preliminary data.</text>
</comment>
<name>A0A0A3Z2B7_9GAMM</name>
<dbReference type="OrthoDB" id="9808332at2"/>
<dbReference type="SUPFAM" id="SSF53850">
    <property type="entry name" value="Periplasmic binding protein-like II"/>
    <property type="match status" value="1"/>
</dbReference>
<dbReference type="InterPro" id="IPR006059">
    <property type="entry name" value="SBP"/>
</dbReference>
<dbReference type="Pfam" id="PF01547">
    <property type="entry name" value="SBP_bac_1"/>
    <property type="match status" value="1"/>
</dbReference>
<evidence type="ECO:0000256" key="2">
    <source>
        <dbReference type="ARBA" id="ARBA00008520"/>
    </source>
</evidence>
<dbReference type="EMBL" id="JRUQ01000038">
    <property type="protein sequence ID" value="KGT92985.1"/>
    <property type="molecule type" value="Genomic_DNA"/>
</dbReference>
<feature type="signal peptide" evidence="4">
    <location>
        <begin position="1"/>
        <end position="24"/>
    </location>
</feature>
<dbReference type="PANTHER" id="PTHR43649">
    <property type="entry name" value="ARABINOSE-BINDING PROTEIN-RELATED"/>
    <property type="match status" value="1"/>
</dbReference>
<evidence type="ECO:0000256" key="4">
    <source>
        <dbReference type="SAM" id="SignalP"/>
    </source>
</evidence>
<dbReference type="RefSeq" id="WP_034892939.1">
    <property type="nucleotide sequence ID" value="NZ_JRUQ01000038.1"/>
</dbReference>
<evidence type="ECO:0000313" key="6">
    <source>
        <dbReference type="Proteomes" id="UP000030351"/>
    </source>
</evidence>
<sequence>MTAPAKTSAVVLAGAILAVGAASAAPIPAVENLKAPEKTVTLNYFGGAVPAERANKIIAAFEKRYPTIKISYHAVPFNSYNETLGARFAQGNVDIFDIDQPQSASYAIRGWEADLTNAFASKRQLIDPPALKESTINGKLLNLPYQIGTTFLYYNKKVLKQIGVAYPSNKAGEAPTWEWVEATARKAVDAKASSYGVTFSTPDMYYYLQPLAESLGAGTGVKGENQLTPDVNNPGWAKALGWYGKLYADGLAPRGVRETALAFANGDSAFFYGGIWNSPTITKNANLDFGITTAPKFKDGQDATTSGGWALGVSALSSPEKQQAAALFLNWYLFGENGGFISADPQTENVPTTEATRAVFWKNPTYADPRLSGLQDILTWQAQHSARIRPQTVGGAEFTQLMGAAIGDIINGADAQKTLDATNARLKAAWRKYQ</sequence>
<evidence type="ECO:0000256" key="3">
    <source>
        <dbReference type="ARBA" id="ARBA00022448"/>
    </source>
</evidence>
<dbReference type="PANTHER" id="PTHR43649:SF29">
    <property type="entry name" value="OSMOPROTECTIVE COMPOUNDS-BINDING PROTEIN GGTB"/>
    <property type="match status" value="1"/>
</dbReference>
<comment type="subcellular location">
    <subcellularLocation>
        <location evidence="1">Periplasm</location>
    </subcellularLocation>
</comment>
<keyword evidence="4" id="KW-0732">Signal</keyword>
<feature type="chain" id="PRO_5002018037" description="Sugar ABC transporter substrate-binding protein" evidence="4">
    <location>
        <begin position="25"/>
        <end position="434"/>
    </location>
</feature>
<reference evidence="5 6" key="1">
    <citation type="submission" date="2014-10" db="EMBL/GenBank/DDBJ databases">
        <title>Genome sequence of Erwinia typographi M043b.</title>
        <authorList>
            <person name="Chan K.-G."/>
            <person name="Tan W.-S."/>
        </authorList>
    </citation>
    <scope>NUCLEOTIDE SEQUENCE [LARGE SCALE GENOMIC DNA]</scope>
    <source>
        <strain evidence="5 6">M043b</strain>
    </source>
</reference>
<dbReference type="GO" id="GO:0030313">
    <property type="term" value="C:cell envelope"/>
    <property type="evidence" value="ECO:0007669"/>
    <property type="project" value="UniProtKB-ARBA"/>
</dbReference>
<dbReference type="Gene3D" id="3.40.190.10">
    <property type="entry name" value="Periplasmic binding protein-like II"/>
    <property type="match status" value="1"/>
</dbReference>